<evidence type="ECO:0000256" key="1">
    <source>
        <dbReference type="ARBA" id="ARBA00008791"/>
    </source>
</evidence>
<keyword evidence="4" id="KW-1185">Reference proteome</keyword>
<name>A0A8T5UY80_9EURY</name>
<dbReference type="InterPro" id="IPR006015">
    <property type="entry name" value="Universal_stress_UspA"/>
</dbReference>
<dbReference type="InterPro" id="IPR014729">
    <property type="entry name" value="Rossmann-like_a/b/a_fold"/>
</dbReference>
<dbReference type="Proteomes" id="UP000825933">
    <property type="component" value="Unassembled WGS sequence"/>
</dbReference>
<feature type="domain" description="UspA" evidence="2">
    <location>
        <begin position="1"/>
        <end position="141"/>
    </location>
</feature>
<dbReference type="SUPFAM" id="SSF52402">
    <property type="entry name" value="Adenine nucleotide alpha hydrolases-like"/>
    <property type="match status" value="1"/>
</dbReference>
<dbReference type="PANTHER" id="PTHR46268:SF6">
    <property type="entry name" value="UNIVERSAL STRESS PROTEIN UP12"/>
    <property type="match status" value="1"/>
</dbReference>
<dbReference type="PANTHER" id="PTHR46268">
    <property type="entry name" value="STRESS RESPONSE PROTEIN NHAX"/>
    <property type="match status" value="1"/>
</dbReference>
<evidence type="ECO:0000313" key="3">
    <source>
        <dbReference type="EMBL" id="MBZ2164531.1"/>
    </source>
</evidence>
<organism evidence="3 4">
    <name type="scientific">Methanobacterium spitsbergense</name>
    <dbReference type="NCBI Taxonomy" id="2874285"/>
    <lineage>
        <taxon>Archaea</taxon>
        <taxon>Methanobacteriati</taxon>
        <taxon>Methanobacteriota</taxon>
        <taxon>Methanomada group</taxon>
        <taxon>Methanobacteria</taxon>
        <taxon>Methanobacteriales</taxon>
        <taxon>Methanobacteriaceae</taxon>
        <taxon>Methanobacterium</taxon>
    </lineage>
</organism>
<reference evidence="4" key="1">
    <citation type="journal article" date="2022" name="Microbiol. Resour. Announc.">
        <title>Draft Genome Sequence of a Methanogenic Archaeon from West Spitsbergen Permafrost.</title>
        <authorList>
            <person name="Trubitsyn V."/>
            <person name="Rivkina E."/>
            <person name="Shcherbakova V."/>
        </authorList>
    </citation>
    <scope>NUCLEOTIDE SEQUENCE [LARGE SCALE GENOMIC DNA]</scope>
    <source>
        <strain evidence="4">VT</strain>
    </source>
</reference>
<dbReference type="PRINTS" id="PR01438">
    <property type="entry name" value="UNVRSLSTRESS"/>
</dbReference>
<gene>
    <name evidence="3" type="ORF">K8N75_00480</name>
</gene>
<evidence type="ECO:0000259" key="2">
    <source>
        <dbReference type="Pfam" id="PF00582"/>
    </source>
</evidence>
<dbReference type="AlphaFoldDB" id="A0A8T5UY80"/>
<protein>
    <submittedName>
        <fullName evidence="3">Universal stress protein</fullName>
    </submittedName>
</protein>
<accession>A0A8T5UY80</accession>
<dbReference type="CDD" id="cd00293">
    <property type="entry name" value="USP-like"/>
    <property type="match status" value="1"/>
</dbReference>
<proteinExistence type="inferred from homology"/>
<dbReference type="EMBL" id="JAIOUQ010000001">
    <property type="protein sequence ID" value="MBZ2164531.1"/>
    <property type="molecule type" value="Genomic_DNA"/>
</dbReference>
<dbReference type="Pfam" id="PF00582">
    <property type="entry name" value="Usp"/>
    <property type="match status" value="1"/>
</dbReference>
<comment type="caution">
    <text evidence="3">The sequence shown here is derived from an EMBL/GenBank/DDBJ whole genome shotgun (WGS) entry which is preliminary data.</text>
</comment>
<dbReference type="InterPro" id="IPR006016">
    <property type="entry name" value="UspA"/>
</dbReference>
<comment type="similarity">
    <text evidence="1">Belongs to the universal stress protein A family.</text>
</comment>
<evidence type="ECO:0000313" key="4">
    <source>
        <dbReference type="Proteomes" id="UP000825933"/>
    </source>
</evidence>
<sequence length="147" mass="16706">MYKKILVATMGEYMDEIMEHTLDIIGEKRTEVIGIYVVETSVPFLTPKKVKEMMTEELTERGQEILDSMEQKFHSPSSYMINFRKLLLEGDPADEIVKTSEKEEIDLIVLGTGKNRIDKRLLGSVSEKVIHSAPCTVLLVRTGTKTE</sequence>
<dbReference type="Gene3D" id="3.40.50.620">
    <property type="entry name" value="HUPs"/>
    <property type="match status" value="1"/>
</dbReference>
<dbReference type="RefSeq" id="WP_223790208.1">
    <property type="nucleotide sequence ID" value="NZ_JAIOUQ010000001.1"/>
</dbReference>